<feature type="transmembrane region" description="Helical" evidence="1">
    <location>
        <begin position="12"/>
        <end position="34"/>
    </location>
</feature>
<gene>
    <name evidence="2" type="ORF">KQY15_08485</name>
</gene>
<comment type="caution">
    <text evidence="2">The sequence shown here is derived from an EMBL/GenBank/DDBJ whole genome shotgun (WGS) entry which is preliminary data.</text>
</comment>
<reference evidence="2 3" key="1">
    <citation type="submission" date="2021-06" db="EMBL/GenBank/DDBJ databases">
        <title>Rheinheimera indica sp. nov., isolated from deep-sea sediment.</title>
        <authorList>
            <person name="Wang Z."/>
            <person name="Zhang X.-Y."/>
        </authorList>
    </citation>
    <scope>NUCLEOTIDE SEQUENCE [LARGE SCALE GENOMIC DNA]</scope>
    <source>
        <strain evidence="2 3">SM2107</strain>
    </source>
</reference>
<evidence type="ECO:0008006" key="4">
    <source>
        <dbReference type="Google" id="ProtNLM"/>
    </source>
</evidence>
<keyword evidence="1" id="KW-0472">Membrane</keyword>
<evidence type="ECO:0000313" key="3">
    <source>
        <dbReference type="Proteomes" id="UP000704611"/>
    </source>
</evidence>
<protein>
    <recommendedName>
        <fullName evidence="4">DUF1240 domain-containing protein</fullName>
    </recommendedName>
</protein>
<name>A0ABS6MK01_9GAMM</name>
<organism evidence="2 3">
    <name type="scientific">Arsukibacterium indicum</name>
    <dbReference type="NCBI Taxonomy" id="2848612"/>
    <lineage>
        <taxon>Bacteria</taxon>
        <taxon>Pseudomonadati</taxon>
        <taxon>Pseudomonadota</taxon>
        <taxon>Gammaproteobacteria</taxon>
        <taxon>Chromatiales</taxon>
        <taxon>Chromatiaceae</taxon>
        <taxon>Arsukibacterium</taxon>
    </lineage>
</organism>
<proteinExistence type="predicted"/>
<keyword evidence="1" id="KW-0812">Transmembrane</keyword>
<accession>A0ABS6MK01</accession>
<evidence type="ECO:0000313" key="2">
    <source>
        <dbReference type="EMBL" id="MBV2129128.1"/>
    </source>
</evidence>
<keyword evidence="3" id="KW-1185">Reference proteome</keyword>
<dbReference type="EMBL" id="JAHRID010000003">
    <property type="protein sequence ID" value="MBV2129128.1"/>
    <property type="molecule type" value="Genomic_DNA"/>
</dbReference>
<dbReference type="RefSeq" id="WP_217668754.1">
    <property type="nucleotide sequence ID" value="NZ_JAHRID010000003.1"/>
</dbReference>
<feature type="transmembrane region" description="Helical" evidence="1">
    <location>
        <begin position="54"/>
        <end position="71"/>
    </location>
</feature>
<sequence>MQQNEDTLKTWQFVIWWLVIFALTAFGLIYFFYYVYQLLQGLVISAADITVNKGAFYCLGGAFLGGILLYFGVNKLRGKEVSKAQNTWASRAFWVALGLTILLPQLIHYPTASYLQAQGYNECELQSRQWLHDKVMVYTNTPEHCIELARADCAESPERQKCRLLPQFSANGLTIGSDP</sequence>
<keyword evidence="1" id="KW-1133">Transmembrane helix</keyword>
<evidence type="ECO:0000256" key="1">
    <source>
        <dbReference type="SAM" id="Phobius"/>
    </source>
</evidence>
<feature type="transmembrane region" description="Helical" evidence="1">
    <location>
        <begin position="92"/>
        <end position="109"/>
    </location>
</feature>
<dbReference type="Proteomes" id="UP000704611">
    <property type="component" value="Unassembled WGS sequence"/>
</dbReference>